<evidence type="ECO:0000313" key="3">
    <source>
        <dbReference type="EMBL" id="CAH3036480.1"/>
    </source>
</evidence>
<organism evidence="3 4">
    <name type="scientific">Pocillopora meandrina</name>
    <dbReference type="NCBI Taxonomy" id="46732"/>
    <lineage>
        <taxon>Eukaryota</taxon>
        <taxon>Metazoa</taxon>
        <taxon>Cnidaria</taxon>
        <taxon>Anthozoa</taxon>
        <taxon>Hexacorallia</taxon>
        <taxon>Scleractinia</taxon>
        <taxon>Astrocoeniina</taxon>
        <taxon>Pocilloporidae</taxon>
        <taxon>Pocillopora</taxon>
    </lineage>
</organism>
<dbReference type="Pfam" id="PF01390">
    <property type="entry name" value="SEA"/>
    <property type="match status" value="1"/>
</dbReference>
<keyword evidence="4" id="KW-1185">Reference proteome</keyword>
<feature type="domain" description="SEA" evidence="2">
    <location>
        <begin position="92"/>
        <end position="155"/>
    </location>
</feature>
<keyword evidence="1" id="KW-0732">Signal</keyword>
<dbReference type="InterPro" id="IPR036364">
    <property type="entry name" value="SEA_dom_sf"/>
</dbReference>
<feature type="non-terminal residue" evidence="3">
    <location>
        <position position="1"/>
    </location>
</feature>
<evidence type="ECO:0000313" key="4">
    <source>
        <dbReference type="Proteomes" id="UP001159428"/>
    </source>
</evidence>
<feature type="chain" id="PRO_5043493942" description="SEA domain-containing protein" evidence="1">
    <location>
        <begin position="18"/>
        <end position="281"/>
    </location>
</feature>
<dbReference type="AlphaFoldDB" id="A0AAU9VVH4"/>
<evidence type="ECO:0000259" key="2">
    <source>
        <dbReference type="Pfam" id="PF01390"/>
    </source>
</evidence>
<feature type="signal peptide" evidence="1">
    <location>
        <begin position="1"/>
        <end position="17"/>
    </location>
</feature>
<dbReference type="Gene3D" id="3.30.70.960">
    <property type="entry name" value="SEA domain"/>
    <property type="match status" value="1"/>
</dbReference>
<gene>
    <name evidence="3" type="ORF">PMEA_00016893</name>
</gene>
<proteinExistence type="predicted"/>
<accession>A0AAU9VVH4</accession>
<evidence type="ECO:0000256" key="1">
    <source>
        <dbReference type="SAM" id="SignalP"/>
    </source>
</evidence>
<comment type="caution">
    <text evidence="3">The sequence shown here is derived from an EMBL/GenBank/DDBJ whole genome shotgun (WGS) entry which is preliminary data.</text>
</comment>
<protein>
    <recommendedName>
        <fullName evidence="2">SEA domain-containing protein</fullName>
    </recommendedName>
</protein>
<sequence>QVTWLVLFTVVYLSCDSKEQETLTAFPSPSIYLTITSNGSVFLGNITIPAENVTMNASVSINPNRSSAAVMNTSASIISKITGTTKTENNTFFVEFKTGALEWSPDLTKEYHNNFINSANEIVQIIDSIYKNANMSSSFDGSRVIGFREGGYVSVKLQFNEGDINNLDVIIQFLREGGGDLLTDKVYLKLGKIADCITSYVDTSLCDCLSMSYKRRLTCRQPEIHGGEDCPERCYTGHLIAGYKSCTWDDLDAFKCAASKTKATYIIMSFVLPLYSVTFVN</sequence>
<dbReference type="InterPro" id="IPR000082">
    <property type="entry name" value="SEA_dom"/>
</dbReference>
<dbReference type="EMBL" id="CALNXJ010000003">
    <property type="protein sequence ID" value="CAH3036480.1"/>
    <property type="molecule type" value="Genomic_DNA"/>
</dbReference>
<dbReference type="Proteomes" id="UP001159428">
    <property type="component" value="Unassembled WGS sequence"/>
</dbReference>
<reference evidence="3 4" key="1">
    <citation type="submission" date="2022-05" db="EMBL/GenBank/DDBJ databases">
        <authorList>
            <consortium name="Genoscope - CEA"/>
            <person name="William W."/>
        </authorList>
    </citation>
    <scope>NUCLEOTIDE SEQUENCE [LARGE SCALE GENOMIC DNA]</scope>
</reference>
<dbReference type="SUPFAM" id="SSF82671">
    <property type="entry name" value="SEA domain"/>
    <property type="match status" value="1"/>
</dbReference>
<name>A0AAU9VVH4_9CNID</name>